<protein>
    <recommendedName>
        <fullName evidence="3">FkbM family methyltransferase</fullName>
    </recommendedName>
</protein>
<dbReference type="SUPFAM" id="SSF53335">
    <property type="entry name" value="S-adenosyl-L-methionine-dependent methyltransferases"/>
    <property type="match status" value="1"/>
</dbReference>
<evidence type="ECO:0000313" key="2">
    <source>
        <dbReference type="Proteomes" id="UP001246473"/>
    </source>
</evidence>
<reference evidence="1" key="1">
    <citation type="submission" date="2022-08" db="EMBL/GenBank/DDBJ databases">
        <authorList>
            <person name="Kim S.-J."/>
        </authorList>
    </citation>
    <scope>NUCLEOTIDE SEQUENCE</scope>
    <source>
        <strain evidence="1">KJ</strain>
    </source>
</reference>
<comment type="caution">
    <text evidence="1">The sequence shown here is derived from an EMBL/GenBank/DDBJ whole genome shotgun (WGS) entry which is preliminary data.</text>
</comment>
<dbReference type="Proteomes" id="UP001246473">
    <property type="component" value="Unassembled WGS sequence"/>
</dbReference>
<dbReference type="RefSeq" id="WP_315697119.1">
    <property type="nucleotide sequence ID" value="NZ_JANSLM010000008.1"/>
</dbReference>
<gene>
    <name evidence="1" type="ORF">ParKJ_22755</name>
</gene>
<proteinExistence type="predicted"/>
<dbReference type="CDD" id="cd02440">
    <property type="entry name" value="AdoMet_MTases"/>
    <property type="match status" value="1"/>
</dbReference>
<name>A0AAP5QAP7_9BURK</name>
<dbReference type="AlphaFoldDB" id="A0AAP5QAP7"/>
<dbReference type="Gene3D" id="3.40.50.150">
    <property type="entry name" value="Vaccinia Virus protein VP39"/>
    <property type="match status" value="1"/>
</dbReference>
<dbReference type="EMBL" id="JANSLM010000008">
    <property type="protein sequence ID" value="MDT8840248.1"/>
    <property type="molecule type" value="Genomic_DNA"/>
</dbReference>
<evidence type="ECO:0000313" key="1">
    <source>
        <dbReference type="EMBL" id="MDT8840248.1"/>
    </source>
</evidence>
<sequence length="248" mass="27279">MSASPTRDDATRPIGQHALTDQVVKLEHLELRVSPHMDRHTAETLLGMRPLEQTEYGLAAEIIRPGQTVVDIGAGSAAWSLWVASLGARVETFEPSPLLCPVAQANLDANRCLPVEFHSRWAVVPSHQGGPVNLALPGHGYDAACVERYARAGDPDVVPVPWLESAERLVRRIRPDAVFVETSGMACEIAMAIANVRHDRPRTLIARLRPDLEGEQSIRSAVEAIRGLGYSLRLDMPTMLWDGWIFQC</sequence>
<accession>A0AAP5QAP7</accession>
<organism evidence="1 2">
    <name type="scientific">Paraburkholderia fungorum</name>
    <dbReference type="NCBI Taxonomy" id="134537"/>
    <lineage>
        <taxon>Bacteria</taxon>
        <taxon>Pseudomonadati</taxon>
        <taxon>Pseudomonadota</taxon>
        <taxon>Betaproteobacteria</taxon>
        <taxon>Burkholderiales</taxon>
        <taxon>Burkholderiaceae</taxon>
        <taxon>Paraburkholderia</taxon>
    </lineage>
</organism>
<dbReference type="InterPro" id="IPR029063">
    <property type="entry name" value="SAM-dependent_MTases_sf"/>
</dbReference>
<evidence type="ECO:0008006" key="3">
    <source>
        <dbReference type="Google" id="ProtNLM"/>
    </source>
</evidence>